<dbReference type="EMBL" id="LDZY01000004">
    <property type="protein sequence ID" value="KLU66755.1"/>
    <property type="molecule type" value="Genomic_DNA"/>
</dbReference>
<name>A0A0J1FTF2_9FIRM</name>
<organism evidence="1 2">
    <name type="scientific">Desulfosporosinus acididurans</name>
    <dbReference type="NCBI Taxonomy" id="476652"/>
    <lineage>
        <taxon>Bacteria</taxon>
        <taxon>Bacillati</taxon>
        <taxon>Bacillota</taxon>
        <taxon>Clostridia</taxon>
        <taxon>Eubacteriales</taxon>
        <taxon>Desulfitobacteriaceae</taxon>
        <taxon>Desulfosporosinus</taxon>
    </lineage>
</organism>
<proteinExistence type="predicted"/>
<evidence type="ECO:0000313" key="1">
    <source>
        <dbReference type="EMBL" id="KLU66755.1"/>
    </source>
</evidence>
<dbReference type="STRING" id="476652.DEAC_c14230"/>
<dbReference type="RefSeq" id="WP_047809291.1">
    <property type="nucleotide sequence ID" value="NZ_LDZY01000004.1"/>
</dbReference>
<comment type="caution">
    <text evidence="1">The sequence shown here is derived from an EMBL/GenBank/DDBJ whole genome shotgun (WGS) entry which is preliminary data.</text>
</comment>
<reference evidence="1 2" key="1">
    <citation type="submission" date="2015-06" db="EMBL/GenBank/DDBJ databases">
        <title>Draft genome of the moderately acidophilic sulfate reducer Candidatus Desulfosporosinus acididurans strain M1.</title>
        <authorList>
            <person name="Poehlein A."/>
            <person name="Petzsch P."/>
            <person name="Johnson B.D."/>
            <person name="Schloemann M."/>
            <person name="Daniel R."/>
            <person name="Muehling M."/>
        </authorList>
    </citation>
    <scope>NUCLEOTIDE SEQUENCE [LARGE SCALE GENOMIC DNA]</scope>
    <source>
        <strain evidence="1 2">M1</strain>
    </source>
</reference>
<dbReference type="Pfam" id="PF20765">
    <property type="entry name" value="Phage_tail_terminator_8"/>
    <property type="match status" value="1"/>
</dbReference>
<dbReference type="AlphaFoldDB" id="A0A0J1FTF2"/>
<dbReference type="InterPro" id="IPR049254">
    <property type="entry name" value="Phage_tail_terminator"/>
</dbReference>
<dbReference type="Proteomes" id="UP000036356">
    <property type="component" value="Unassembled WGS sequence"/>
</dbReference>
<dbReference type="PATRIC" id="fig|476652.3.peg.1459"/>
<protein>
    <submittedName>
        <fullName evidence="1">Uncharacterized protein</fullName>
    </submittedName>
</protein>
<accession>A0A0J1FTF2</accession>
<sequence>MIGYVDIKKAVIDQMNAKVKNISVLANEELSGFKPPAFFVQIIPVTDTPYLDYEEKLLTVNIHYFSAEKTDLANLKMLDQLNLTFFNLIRIGERTITLQHKRHQIIDNVLQFKFDLEFLNDVDVVQINGEWVLITRLDDSLGYTEDTVQLVQDIEIKEV</sequence>
<gene>
    <name evidence="1" type="ORF">DEAC_c14230</name>
</gene>
<keyword evidence="2" id="KW-1185">Reference proteome</keyword>
<evidence type="ECO:0000313" key="2">
    <source>
        <dbReference type="Proteomes" id="UP000036356"/>
    </source>
</evidence>